<gene>
    <name evidence="3" type="ORF">ARAM_000104</name>
</gene>
<dbReference type="InterPro" id="IPR051783">
    <property type="entry name" value="NAD(P)-dependent_oxidoreduct"/>
</dbReference>
<keyword evidence="4" id="KW-1185">Reference proteome</keyword>
<evidence type="ECO:0000313" key="4">
    <source>
        <dbReference type="Proteomes" id="UP000034291"/>
    </source>
</evidence>
<reference evidence="3 4" key="1">
    <citation type="submission" date="2015-02" db="EMBL/GenBank/DDBJ databases">
        <title>Draft Genome Sequences of Two Closely-Related Aflatoxigenic Aspergillus Species Obtained from the Cote d'Ivoire.</title>
        <authorList>
            <person name="Moore G.G."/>
            <person name="Beltz S.B."/>
            <person name="Mack B.M."/>
        </authorList>
    </citation>
    <scope>NUCLEOTIDE SEQUENCE [LARGE SCALE GENOMIC DNA]</scope>
    <source>
        <strain evidence="3 4">SRRC1468</strain>
    </source>
</reference>
<dbReference type="InterPro" id="IPR001509">
    <property type="entry name" value="Epimerase_deHydtase"/>
</dbReference>
<dbReference type="STRING" id="308745.A0A0F8WT22"/>
<dbReference type="Pfam" id="PF01370">
    <property type="entry name" value="Epimerase"/>
    <property type="match status" value="1"/>
</dbReference>
<evidence type="ECO:0000313" key="3">
    <source>
        <dbReference type="EMBL" id="KKK14397.1"/>
    </source>
</evidence>
<dbReference type="PANTHER" id="PTHR48079:SF6">
    <property type="entry name" value="NAD(P)-BINDING DOMAIN-CONTAINING PROTEIN-RELATED"/>
    <property type="match status" value="1"/>
</dbReference>
<name>A0A0F8WT22_9EURO</name>
<dbReference type="PANTHER" id="PTHR48079">
    <property type="entry name" value="PROTEIN YEEZ"/>
    <property type="match status" value="1"/>
</dbReference>
<feature type="region of interest" description="Disordered" evidence="1">
    <location>
        <begin position="111"/>
        <end position="135"/>
    </location>
</feature>
<evidence type="ECO:0000259" key="2">
    <source>
        <dbReference type="Pfam" id="PF01370"/>
    </source>
</evidence>
<accession>A0A0F8WT22</accession>
<evidence type="ECO:0000256" key="1">
    <source>
        <dbReference type="SAM" id="MobiDB-lite"/>
    </source>
</evidence>
<dbReference type="AlphaFoldDB" id="A0A0F8WT22"/>
<dbReference type="OrthoDB" id="10262413at2759"/>
<dbReference type="InterPro" id="IPR036291">
    <property type="entry name" value="NAD(P)-bd_dom_sf"/>
</dbReference>
<proteinExistence type="predicted"/>
<feature type="domain" description="NAD-dependent epimerase/dehydratase" evidence="2">
    <location>
        <begin position="7"/>
        <end position="240"/>
    </location>
</feature>
<dbReference type="EMBL" id="JZBS01003589">
    <property type="protein sequence ID" value="KKK14397.1"/>
    <property type="molecule type" value="Genomic_DNA"/>
</dbReference>
<dbReference type="SUPFAM" id="SSF51735">
    <property type="entry name" value="NAD(P)-binding Rossmann-fold domains"/>
    <property type="match status" value="1"/>
</dbReference>
<dbReference type="GO" id="GO:0005737">
    <property type="term" value="C:cytoplasm"/>
    <property type="evidence" value="ECO:0007669"/>
    <property type="project" value="TreeGrafter"/>
</dbReference>
<organism evidence="3 4">
    <name type="scientific">Aspergillus rambellii</name>
    <dbReference type="NCBI Taxonomy" id="308745"/>
    <lineage>
        <taxon>Eukaryota</taxon>
        <taxon>Fungi</taxon>
        <taxon>Dikarya</taxon>
        <taxon>Ascomycota</taxon>
        <taxon>Pezizomycotina</taxon>
        <taxon>Eurotiomycetes</taxon>
        <taxon>Eurotiomycetidae</taxon>
        <taxon>Eurotiales</taxon>
        <taxon>Aspergillaceae</taxon>
        <taxon>Aspergillus</taxon>
        <taxon>Aspergillus subgen. Nidulantes</taxon>
    </lineage>
</organism>
<dbReference type="GO" id="GO:0004029">
    <property type="term" value="F:aldehyde dehydrogenase (NAD+) activity"/>
    <property type="evidence" value="ECO:0007669"/>
    <property type="project" value="TreeGrafter"/>
</dbReference>
<sequence length="347" mass="37772">MAATKLLLTGATGYIGGTVLTQLLKSTVPEIKQLSVSVLVRKREQAERYESEDVTPVIFNGLEDTEQIRSLASGYDIILHAADSTNSSAAEALILGLADNQDRSKNRYFIHTSGTSSLGDRPITGPSAKPRDHSDKEDIYSCLKALESLEPYAQRATDIKIVETGDQAGIDTLVIKAPIIYGRGTGYFHEKSFHIPLFIKGAVAAGHAEYIGDGCGVWDYVHVVELGKFFEFLLTRVLRGESVPSGHQGIYFIGSLRYSWKELSEGIATAGSTLGLLTSAEAQSISLKEAAEKYTRGNESLAEVGLASNSLTRADLAREMGWVSNMTDIDFQKSLLDDFDLLCRHAE</sequence>
<dbReference type="Gene3D" id="3.40.50.720">
    <property type="entry name" value="NAD(P)-binding Rossmann-like Domain"/>
    <property type="match status" value="1"/>
</dbReference>
<comment type="caution">
    <text evidence="3">The sequence shown here is derived from an EMBL/GenBank/DDBJ whole genome shotgun (WGS) entry which is preliminary data.</text>
</comment>
<dbReference type="Proteomes" id="UP000034291">
    <property type="component" value="Unassembled WGS sequence"/>
</dbReference>
<protein>
    <recommendedName>
        <fullName evidence="2">NAD-dependent epimerase/dehydratase domain-containing protein</fullName>
    </recommendedName>
</protein>